<dbReference type="RefSeq" id="WP_009582314.1">
    <property type="nucleotide sequence ID" value="NZ_AMZN01000076.1"/>
</dbReference>
<accession>L8JKK0</accession>
<dbReference type="AlphaFoldDB" id="L8JKK0"/>
<protein>
    <submittedName>
        <fullName evidence="1">Uncharacterized protein</fullName>
    </submittedName>
</protein>
<name>L8JKK0_9BACT</name>
<dbReference type="eggNOG" id="COG4068">
    <property type="taxonomic scope" value="Bacteria"/>
</dbReference>
<reference evidence="1 2" key="1">
    <citation type="submission" date="2012-12" db="EMBL/GenBank/DDBJ databases">
        <title>Genome assembly of Fulvivirga imtechensis AK7.</title>
        <authorList>
            <person name="Nupur N."/>
            <person name="Khatri I."/>
            <person name="Kumar R."/>
            <person name="Subramanian S."/>
            <person name="Pinnaka A."/>
        </authorList>
    </citation>
    <scope>NUCLEOTIDE SEQUENCE [LARGE SCALE GENOMIC DNA]</scope>
    <source>
        <strain evidence="1 2">AK7</strain>
    </source>
</reference>
<sequence>MKTLCPVGKATVRKEVLDAMGYSYQYFSGIYRSPSSGKLAYFVCYDYAFSPINEKGIDKALIVQKQDYFDKYLLNPWAKY</sequence>
<dbReference type="EMBL" id="AMZN01000076">
    <property type="protein sequence ID" value="ELR69310.1"/>
    <property type="molecule type" value="Genomic_DNA"/>
</dbReference>
<evidence type="ECO:0000313" key="1">
    <source>
        <dbReference type="EMBL" id="ELR69310.1"/>
    </source>
</evidence>
<proteinExistence type="predicted"/>
<organism evidence="1 2">
    <name type="scientific">Fulvivirga imtechensis AK7</name>
    <dbReference type="NCBI Taxonomy" id="1237149"/>
    <lineage>
        <taxon>Bacteria</taxon>
        <taxon>Pseudomonadati</taxon>
        <taxon>Bacteroidota</taxon>
        <taxon>Cytophagia</taxon>
        <taxon>Cytophagales</taxon>
        <taxon>Fulvivirgaceae</taxon>
        <taxon>Fulvivirga</taxon>
    </lineage>
</organism>
<dbReference type="Proteomes" id="UP000011135">
    <property type="component" value="Unassembled WGS sequence"/>
</dbReference>
<dbReference type="OrthoDB" id="5187906at2"/>
<keyword evidence="2" id="KW-1185">Reference proteome</keyword>
<comment type="caution">
    <text evidence="1">The sequence shown here is derived from an EMBL/GenBank/DDBJ whole genome shotgun (WGS) entry which is preliminary data.</text>
</comment>
<gene>
    <name evidence="1" type="ORF">C900_05151</name>
</gene>
<evidence type="ECO:0000313" key="2">
    <source>
        <dbReference type="Proteomes" id="UP000011135"/>
    </source>
</evidence>